<keyword evidence="4" id="KW-0963">Cytoplasm</keyword>
<evidence type="ECO:0000259" key="6">
    <source>
        <dbReference type="Pfam" id="PF21982"/>
    </source>
</evidence>
<evidence type="ECO:0000256" key="4">
    <source>
        <dbReference type="ARBA" id="ARBA00022490"/>
    </source>
</evidence>
<dbReference type="Pfam" id="PF02631">
    <property type="entry name" value="RecX_HTH2"/>
    <property type="match status" value="1"/>
</dbReference>
<dbReference type="GO" id="GO:0005737">
    <property type="term" value="C:cytoplasm"/>
    <property type="evidence" value="ECO:0007669"/>
    <property type="project" value="UniProtKB-SubCell"/>
</dbReference>
<comment type="caution">
    <text evidence="7">The sequence shown here is derived from an EMBL/GenBank/DDBJ whole genome shotgun (WGS) entry which is preliminary data.</text>
</comment>
<evidence type="ECO:0000256" key="1">
    <source>
        <dbReference type="ARBA" id="ARBA00004496"/>
    </source>
</evidence>
<evidence type="ECO:0000256" key="2">
    <source>
        <dbReference type="ARBA" id="ARBA00009695"/>
    </source>
</evidence>
<name>K1SUD0_9ZZZZ</name>
<dbReference type="InterPro" id="IPR053926">
    <property type="entry name" value="RecX_HTH_1st"/>
</dbReference>
<dbReference type="InterPro" id="IPR036388">
    <property type="entry name" value="WH-like_DNA-bd_sf"/>
</dbReference>
<feature type="domain" description="RecX first three-helical" evidence="6">
    <location>
        <begin position="47"/>
        <end position="86"/>
    </location>
</feature>
<dbReference type="PANTHER" id="PTHR33602">
    <property type="entry name" value="REGULATORY PROTEIN RECX FAMILY PROTEIN"/>
    <property type="match status" value="1"/>
</dbReference>
<dbReference type="PANTHER" id="PTHR33602:SF1">
    <property type="entry name" value="REGULATORY PROTEIN RECX FAMILY PROTEIN"/>
    <property type="match status" value="1"/>
</dbReference>
<dbReference type="Gene3D" id="1.10.10.10">
    <property type="entry name" value="Winged helix-like DNA-binding domain superfamily/Winged helix DNA-binding domain"/>
    <property type="match status" value="3"/>
</dbReference>
<proteinExistence type="inferred from homology"/>
<sequence length="234" mass="27611">MYELELDNGVIVDTYEEVILAHDLLITKNINDIDYNSIEKDNKYYDCYYRALKLIKVSAKSRKELYLKLGSLDYENSDINRALDQLEKQGYLNDMAYANSYVNLKIMTTCYGPGKIRRELEQKGIAQSVIEKVMLQYTRQIQREKIDKIVNKQIRANHNKSNALLKRKIGNDLVMQGFYREDINSAIDNSNFSDDKLIMQKEYEKIKNRLSKKYSGQELEYKIREKMAQKGFYM</sequence>
<dbReference type="InterPro" id="IPR003783">
    <property type="entry name" value="Regulatory_RecX"/>
</dbReference>
<evidence type="ECO:0000256" key="3">
    <source>
        <dbReference type="ARBA" id="ARBA00018111"/>
    </source>
</evidence>
<dbReference type="HAMAP" id="MF_01114">
    <property type="entry name" value="RecX"/>
    <property type="match status" value="1"/>
</dbReference>
<feature type="domain" description="RecX second three-helical" evidence="5">
    <location>
        <begin position="93"/>
        <end position="134"/>
    </location>
</feature>
<comment type="similarity">
    <text evidence="2">Belongs to the RecX family.</text>
</comment>
<dbReference type="EMBL" id="AJWZ01009599">
    <property type="protein sequence ID" value="EKC50856.1"/>
    <property type="molecule type" value="Genomic_DNA"/>
</dbReference>
<dbReference type="GO" id="GO:0006282">
    <property type="term" value="P:regulation of DNA repair"/>
    <property type="evidence" value="ECO:0007669"/>
    <property type="project" value="InterPro"/>
</dbReference>
<comment type="subcellular location">
    <subcellularLocation>
        <location evidence="1">Cytoplasm</location>
    </subcellularLocation>
</comment>
<reference evidence="7" key="1">
    <citation type="journal article" date="2013" name="Environ. Microbiol.">
        <title>Microbiota from the distal guts of lean and obese adolescents exhibit partial functional redundancy besides clear differences in community structure.</title>
        <authorList>
            <person name="Ferrer M."/>
            <person name="Ruiz A."/>
            <person name="Lanza F."/>
            <person name="Haange S.B."/>
            <person name="Oberbach A."/>
            <person name="Till H."/>
            <person name="Bargiela R."/>
            <person name="Campoy C."/>
            <person name="Segura M.T."/>
            <person name="Richter M."/>
            <person name="von Bergen M."/>
            <person name="Seifert J."/>
            <person name="Suarez A."/>
        </authorList>
    </citation>
    <scope>NUCLEOTIDE SEQUENCE</scope>
</reference>
<evidence type="ECO:0000313" key="7">
    <source>
        <dbReference type="EMBL" id="EKC50856.1"/>
    </source>
</evidence>
<evidence type="ECO:0000259" key="5">
    <source>
        <dbReference type="Pfam" id="PF02631"/>
    </source>
</evidence>
<dbReference type="Pfam" id="PF21982">
    <property type="entry name" value="RecX_HTH1"/>
    <property type="match status" value="1"/>
</dbReference>
<organism evidence="7">
    <name type="scientific">human gut metagenome</name>
    <dbReference type="NCBI Taxonomy" id="408170"/>
    <lineage>
        <taxon>unclassified sequences</taxon>
        <taxon>metagenomes</taxon>
        <taxon>organismal metagenomes</taxon>
    </lineage>
</organism>
<dbReference type="InterPro" id="IPR053924">
    <property type="entry name" value="RecX_HTH_2nd"/>
</dbReference>
<accession>K1SUD0</accession>
<protein>
    <recommendedName>
        <fullName evidence="3">Regulatory protein RecX</fullName>
    </recommendedName>
</protein>
<dbReference type="AlphaFoldDB" id="K1SUD0"/>
<gene>
    <name evidence="7" type="ORF">OBE_13933</name>
</gene>